<dbReference type="SUPFAM" id="SSF47661">
    <property type="entry name" value="t-snare proteins"/>
    <property type="match status" value="1"/>
</dbReference>
<feature type="transmembrane region" description="Helical" evidence="3">
    <location>
        <begin position="242"/>
        <end position="260"/>
    </location>
</feature>
<keyword evidence="3" id="KW-1133">Transmembrane helix</keyword>
<name>A0A7S1RFA0_ALECA</name>
<evidence type="ECO:0000256" key="2">
    <source>
        <dbReference type="SAM" id="MobiDB-lite"/>
    </source>
</evidence>
<evidence type="ECO:0000259" key="4">
    <source>
        <dbReference type="PROSITE" id="PS50192"/>
    </source>
</evidence>
<keyword evidence="3" id="KW-0812">Transmembrane</keyword>
<keyword evidence="3" id="KW-0472">Membrane</keyword>
<evidence type="ECO:0000256" key="3">
    <source>
        <dbReference type="SAM" id="Phobius"/>
    </source>
</evidence>
<dbReference type="GO" id="GO:0006886">
    <property type="term" value="P:intracellular protein transport"/>
    <property type="evidence" value="ECO:0007669"/>
    <property type="project" value="TreeGrafter"/>
</dbReference>
<dbReference type="PROSITE" id="PS50192">
    <property type="entry name" value="T_SNARE"/>
    <property type="match status" value="1"/>
</dbReference>
<dbReference type="GO" id="GO:0006906">
    <property type="term" value="P:vesicle fusion"/>
    <property type="evidence" value="ECO:0007669"/>
    <property type="project" value="TreeGrafter"/>
</dbReference>
<accession>A0A7S1RFA0</accession>
<dbReference type="Gene3D" id="1.20.58.70">
    <property type="match status" value="1"/>
</dbReference>
<dbReference type="InterPro" id="IPR000727">
    <property type="entry name" value="T_SNARE_dom"/>
</dbReference>
<organism evidence="5">
    <name type="scientific">Alexandrium catenella</name>
    <name type="common">Red tide dinoflagellate</name>
    <name type="synonym">Gonyaulax catenella</name>
    <dbReference type="NCBI Taxonomy" id="2925"/>
    <lineage>
        <taxon>Eukaryota</taxon>
        <taxon>Sar</taxon>
        <taxon>Alveolata</taxon>
        <taxon>Dinophyceae</taxon>
        <taxon>Gonyaulacales</taxon>
        <taxon>Pyrocystaceae</taxon>
        <taxon>Alexandrium</taxon>
    </lineage>
</organism>
<comment type="similarity">
    <text evidence="1">Belongs to the syntaxin family.</text>
</comment>
<dbReference type="InterPro" id="IPR045242">
    <property type="entry name" value="Syntaxin"/>
</dbReference>
<evidence type="ECO:0000256" key="1">
    <source>
        <dbReference type="ARBA" id="ARBA00009063"/>
    </source>
</evidence>
<dbReference type="GO" id="GO:0005484">
    <property type="term" value="F:SNAP receptor activity"/>
    <property type="evidence" value="ECO:0007669"/>
    <property type="project" value="TreeGrafter"/>
</dbReference>
<reference evidence="5" key="1">
    <citation type="submission" date="2021-01" db="EMBL/GenBank/DDBJ databases">
        <authorList>
            <person name="Corre E."/>
            <person name="Pelletier E."/>
            <person name="Niang G."/>
            <person name="Scheremetjew M."/>
            <person name="Finn R."/>
            <person name="Kale V."/>
            <person name="Holt S."/>
            <person name="Cochrane G."/>
            <person name="Meng A."/>
            <person name="Brown T."/>
            <person name="Cohen L."/>
        </authorList>
    </citation>
    <scope>NUCLEOTIDE SEQUENCE</scope>
    <source>
        <strain evidence="5">OF101</strain>
    </source>
</reference>
<feature type="domain" description="T-SNARE coiled-coil homology" evidence="4">
    <location>
        <begin position="167"/>
        <end position="229"/>
    </location>
</feature>
<dbReference type="PANTHER" id="PTHR19957">
    <property type="entry name" value="SYNTAXIN"/>
    <property type="match status" value="1"/>
</dbReference>
<sequence>MAQLGGQSLQDPDSSYVQDCRQVQDATYTIQTRTGQVSRLLGTLEGEEDVRHCRGLVDDAVRLASEARTALSRVREHQRQAATQAERNSRRAMHRKLSDNLAITVRVLEDIVGRFTAEERRRSASAAGVGVAQAAPAPAISSADAAGGNEQQLVAMGASVSRAALEEEIQEDRVKALRRVDEDMLCLQRIYTDLASQAEEQQASFDTIENHMASAAADVELGRREIEMMGKYSWQRRLKRKLWMALGATVAAVTVGSFIFSS</sequence>
<feature type="region of interest" description="Disordered" evidence="2">
    <location>
        <begin position="73"/>
        <end position="93"/>
    </location>
</feature>
<dbReference type="GO" id="GO:0048278">
    <property type="term" value="P:vesicle docking"/>
    <property type="evidence" value="ECO:0007669"/>
    <property type="project" value="TreeGrafter"/>
</dbReference>
<gene>
    <name evidence="5" type="ORF">ACAT0790_LOCUS41549</name>
</gene>
<dbReference type="GO" id="GO:0000149">
    <property type="term" value="F:SNARE binding"/>
    <property type="evidence" value="ECO:0007669"/>
    <property type="project" value="TreeGrafter"/>
</dbReference>
<proteinExistence type="inferred from homology"/>
<dbReference type="EMBL" id="HBGE01069307">
    <property type="protein sequence ID" value="CAD9164783.1"/>
    <property type="molecule type" value="Transcribed_RNA"/>
</dbReference>
<dbReference type="AlphaFoldDB" id="A0A7S1RFA0"/>
<protein>
    <recommendedName>
        <fullName evidence="4">t-SNARE coiled-coil homology domain-containing protein</fullName>
    </recommendedName>
</protein>
<dbReference type="InterPro" id="IPR010989">
    <property type="entry name" value="SNARE"/>
</dbReference>
<evidence type="ECO:0000313" key="5">
    <source>
        <dbReference type="EMBL" id="CAD9164783.1"/>
    </source>
</evidence>
<dbReference type="GO" id="GO:0012505">
    <property type="term" value="C:endomembrane system"/>
    <property type="evidence" value="ECO:0007669"/>
    <property type="project" value="TreeGrafter"/>
</dbReference>
<dbReference type="GO" id="GO:0031201">
    <property type="term" value="C:SNARE complex"/>
    <property type="evidence" value="ECO:0007669"/>
    <property type="project" value="TreeGrafter"/>
</dbReference>